<keyword evidence="3" id="KW-0732">Signal</keyword>
<dbReference type="Pfam" id="PF00379">
    <property type="entry name" value="Chitin_bind_4"/>
    <property type="match status" value="1"/>
</dbReference>
<evidence type="ECO:0000313" key="4">
    <source>
        <dbReference type="Proteomes" id="UP000695000"/>
    </source>
</evidence>
<dbReference type="PANTHER" id="PTHR10380">
    <property type="entry name" value="CUTICLE PROTEIN"/>
    <property type="match status" value="1"/>
</dbReference>
<dbReference type="Proteomes" id="UP000695000">
    <property type="component" value="Unplaced"/>
</dbReference>
<sequence length="238" mass="27557">MKTSIVVFVGLFALGSAQLFNRFNNNNNYNKGSPFARTYKPVQYTPFSFNRDNKNERSNEGQYIHNNDGQYYHDNSGDYIHQEERYRHQEDKYKHQEDKYKPYVAESRPVKKIVPAQNLYGVNPGLKKGNAAGLYDNRNYRIIRKIEDVKNNKYYFLYETENGIFAEEQGKLVTMGGKEGIQSRGYFTYTGPDSIVYTVKYKADEEGFVPEAAHLPTPPPIPEDIARALEYQRSQGTL</sequence>
<protein>
    <submittedName>
        <fullName evidence="5">Larval cuticle protein LCP-22-like</fullName>
    </submittedName>
</protein>
<dbReference type="GeneID" id="108568944"/>
<organism evidence="4 5">
    <name type="scientific">Nicrophorus vespilloides</name>
    <name type="common">Boreal carrion beetle</name>
    <dbReference type="NCBI Taxonomy" id="110193"/>
    <lineage>
        <taxon>Eukaryota</taxon>
        <taxon>Metazoa</taxon>
        <taxon>Ecdysozoa</taxon>
        <taxon>Arthropoda</taxon>
        <taxon>Hexapoda</taxon>
        <taxon>Insecta</taxon>
        <taxon>Pterygota</taxon>
        <taxon>Neoptera</taxon>
        <taxon>Endopterygota</taxon>
        <taxon>Coleoptera</taxon>
        <taxon>Polyphaga</taxon>
        <taxon>Staphyliniformia</taxon>
        <taxon>Silphidae</taxon>
        <taxon>Nicrophorinae</taxon>
        <taxon>Nicrophorus</taxon>
    </lineage>
</organism>
<accession>A0ABM1NG34</accession>
<dbReference type="RefSeq" id="XP_017785784.1">
    <property type="nucleotide sequence ID" value="XM_017930295.1"/>
</dbReference>
<reference evidence="5" key="1">
    <citation type="submission" date="2025-08" db="UniProtKB">
        <authorList>
            <consortium name="RefSeq"/>
        </authorList>
    </citation>
    <scope>IDENTIFICATION</scope>
    <source>
        <tissue evidence="5">Whole Larva</tissue>
    </source>
</reference>
<feature type="compositionally biased region" description="Polar residues" evidence="2">
    <location>
        <begin position="60"/>
        <end position="69"/>
    </location>
</feature>
<dbReference type="PANTHER" id="PTHR10380:SF200">
    <property type="entry name" value="CUTICULAR PROTEIN 49AB-RELATED"/>
    <property type="match status" value="1"/>
</dbReference>
<feature type="region of interest" description="Disordered" evidence="2">
    <location>
        <begin position="49"/>
        <end position="72"/>
    </location>
</feature>
<dbReference type="InterPro" id="IPR000618">
    <property type="entry name" value="Insect_cuticle"/>
</dbReference>
<evidence type="ECO:0000313" key="5">
    <source>
        <dbReference type="RefSeq" id="XP_017785784.1"/>
    </source>
</evidence>
<name>A0ABM1NG34_NICVS</name>
<feature type="chain" id="PRO_5045075234" evidence="3">
    <location>
        <begin position="18"/>
        <end position="238"/>
    </location>
</feature>
<proteinExistence type="predicted"/>
<evidence type="ECO:0000256" key="3">
    <source>
        <dbReference type="SAM" id="SignalP"/>
    </source>
</evidence>
<dbReference type="InterPro" id="IPR050468">
    <property type="entry name" value="Cuticle_Struct_Prot"/>
</dbReference>
<feature type="signal peptide" evidence="3">
    <location>
        <begin position="1"/>
        <end position="17"/>
    </location>
</feature>
<keyword evidence="4" id="KW-1185">Reference proteome</keyword>
<evidence type="ECO:0000256" key="2">
    <source>
        <dbReference type="SAM" id="MobiDB-lite"/>
    </source>
</evidence>
<keyword evidence="1" id="KW-0193">Cuticle</keyword>
<dbReference type="PROSITE" id="PS51155">
    <property type="entry name" value="CHIT_BIND_RR_2"/>
    <property type="match status" value="1"/>
</dbReference>
<evidence type="ECO:0000256" key="1">
    <source>
        <dbReference type="PROSITE-ProRule" id="PRU00497"/>
    </source>
</evidence>
<gene>
    <name evidence="5" type="primary">LOC108568944</name>
</gene>